<dbReference type="InterPro" id="IPR050809">
    <property type="entry name" value="UgpAE/MalFG_permease"/>
</dbReference>
<comment type="subcellular location">
    <subcellularLocation>
        <location evidence="1 7">Cell membrane</location>
        <topology evidence="1 7">Multi-pass membrane protein</topology>
    </subcellularLocation>
</comment>
<dbReference type="RefSeq" id="WP_188699774.1">
    <property type="nucleotide sequence ID" value="NZ_BMMQ01000001.1"/>
</dbReference>
<gene>
    <name evidence="9" type="ORF">GCM10010910_04680</name>
</gene>
<proteinExistence type="inferred from homology"/>
<name>A0ABQ2MY97_9MICO</name>
<evidence type="ECO:0000313" key="10">
    <source>
        <dbReference type="Proteomes" id="UP000638043"/>
    </source>
</evidence>
<keyword evidence="2 7" id="KW-0813">Transport</keyword>
<reference evidence="10" key="1">
    <citation type="journal article" date="2019" name="Int. J. Syst. Evol. Microbiol.">
        <title>The Global Catalogue of Microorganisms (GCM) 10K type strain sequencing project: providing services to taxonomists for standard genome sequencing and annotation.</title>
        <authorList>
            <consortium name="The Broad Institute Genomics Platform"/>
            <consortium name="The Broad Institute Genome Sequencing Center for Infectious Disease"/>
            <person name="Wu L."/>
            <person name="Ma J."/>
        </authorList>
    </citation>
    <scope>NUCLEOTIDE SEQUENCE [LARGE SCALE GENOMIC DNA]</scope>
    <source>
        <strain evidence="10">CGMCC 4.7181</strain>
    </source>
</reference>
<dbReference type="EMBL" id="BMMQ01000001">
    <property type="protein sequence ID" value="GGO60100.1"/>
    <property type="molecule type" value="Genomic_DNA"/>
</dbReference>
<feature type="transmembrane region" description="Helical" evidence="7">
    <location>
        <begin position="79"/>
        <end position="100"/>
    </location>
</feature>
<comment type="similarity">
    <text evidence="7">Belongs to the binding-protein-dependent transport system permease family.</text>
</comment>
<organism evidence="9 10">
    <name type="scientific">Microbacterium nanhaiense</name>
    <dbReference type="NCBI Taxonomy" id="1301026"/>
    <lineage>
        <taxon>Bacteria</taxon>
        <taxon>Bacillati</taxon>
        <taxon>Actinomycetota</taxon>
        <taxon>Actinomycetes</taxon>
        <taxon>Micrococcales</taxon>
        <taxon>Microbacteriaceae</taxon>
        <taxon>Microbacterium</taxon>
    </lineage>
</organism>
<dbReference type="PANTHER" id="PTHR43227">
    <property type="entry name" value="BLL4140 PROTEIN"/>
    <property type="match status" value="1"/>
</dbReference>
<protein>
    <submittedName>
        <fullName evidence="9">ABC transporter permease</fullName>
    </submittedName>
</protein>
<evidence type="ECO:0000256" key="5">
    <source>
        <dbReference type="ARBA" id="ARBA00022989"/>
    </source>
</evidence>
<dbReference type="InterPro" id="IPR000515">
    <property type="entry name" value="MetI-like"/>
</dbReference>
<feature type="transmembrane region" description="Helical" evidence="7">
    <location>
        <begin position="272"/>
        <end position="293"/>
    </location>
</feature>
<sequence length="298" mass="31088">MTELARTRGRGAARWVRRGFVAPTVLVTVILGLYPLVFIVGASVTRSSLGKPFQEFVGLEQIVAAATDTSVLGALLRGVVYALIVAAASTFLGTVTALALWRSALSGSASRVVLLLPLALPPVVVGVLWRLIFTPNGGLIDAVRRVVAPGSDPIAFLSDPVLAIVGIAVADIWEWAPLVTILVFAALLGIDREIMEAAALDGAHGLRLLRGIAVPAVAGTIAAAFVIRLVLALKIFDLVDVMTKGGPGDASSVPAWLVWKAAIEQFDVGRGAAITLLLALVVTIITLPPILIARRSHG</sequence>
<feature type="transmembrane region" description="Helical" evidence="7">
    <location>
        <begin position="112"/>
        <end position="132"/>
    </location>
</feature>
<keyword evidence="6 7" id="KW-0472">Membrane</keyword>
<keyword evidence="3" id="KW-1003">Cell membrane</keyword>
<evidence type="ECO:0000256" key="1">
    <source>
        <dbReference type="ARBA" id="ARBA00004651"/>
    </source>
</evidence>
<feature type="transmembrane region" description="Helical" evidence="7">
    <location>
        <begin position="211"/>
        <end position="236"/>
    </location>
</feature>
<keyword evidence="5 7" id="KW-1133">Transmembrane helix</keyword>
<dbReference type="CDD" id="cd06261">
    <property type="entry name" value="TM_PBP2"/>
    <property type="match status" value="1"/>
</dbReference>
<dbReference type="Pfam" id="PF00528">
    <property type="entry name" value="BPD_transp_1"/>
    <property type="match status" value="1"/>
</dbReference>
<feature type="domain" description="ABC transmembrane type-1" evidence="8">
    <location>
        <begin position="75"/>
        <end position="289"/>
    </location>
</feature>
<evidence type="ECO:0000259" key="8">
    <source>
        <dbReference type="PROSITE" id="PS50928"/>
    </source>
</evidence>
<evidence type="ECO:0000313" key="9">
    <source>
        <dbReference type="EMBL" id="GGO60100.1"/>
    </source>
</evidence>
<evidence type="ECO:0000256" key="3">
    <source>
        <dbReference type="ARBA" id="ARBA00022475"/>
    </source>
</evidence>
<dbReference type="SUPFAM" id="SSF161098">
    <property type="entry name" value="MetI-like"/>
    <property type="match status" value="1"/>
</dbReference>
<evidence type="ECO:0000256" key="6">
    <source>
        <dbReference type="ARBA" id="ARBA00023136"/>
    </source>
</evidence>
<accession>A0ABQ2MY97</accession>
<dbReference type="PANTHER" id="PTHR43227:SF8">
    <property type="entry name" value="DIACETYLCHITOBIOSE UPTAKE SYSTEM PERMEASE PROTEIN DASB"/>
    <property type="match status" value="1"/>
</dbReference>
<keyword evidence="4 7" id="KW-0812">Transmembrane</keyword>
<feature type="transmembrane region" description="Helical" evidence="7">
    <location>
        <begin position="20"/>
        <end position="44"/>
    </location>
</feature>
<feature type="transmembrane region" description="Helical" evidence="7">
    <location>
        <begin position="161"/>
        <end position="190"/>
    </location>
</feature>
<dbReference type="Gene3D" id="1.10.3720.10">
    <property type="entry name" value="MetI-like"/>
    <property type="match status" value="1"/>
</dbReference>
<evidence type="ECO:0000256" key="2">
    <source>
        <dbReference type="ARBA" id="ARBA00022448"/>
    </source>
</evidence>
<dbReference type="PROSITE" id="PS50928">
    <property type="entry name" value="ABC_TM1"/>
    <property type="match status" value="1"/>
</dbReference>
<keyword evidence="10" id="KW-1185">Reference proteome</keyword>
<dbReference type="Proteomes" id="UP000638043">
    <property type="component" value="Unassembled WGS sequence"/>
</dbReference>
<evidence type="ECO:0000256" key="7">
    <source>
        <dbReference type="RuleBase" id="RU363032"/>
    </source>
</evidence>
<evidence type="ECO:0000256" key="4">
    <source>
        <dbReference type="ARBA" id="ARBA00022692"/>
    </source>
</evidence>
<dbReference type="InterPro" id="IPR035906">
    <property type="entry name" value="MetI-like_sf"/>
</dbReference>
<comment type="caution">
    <text evidence="9">The sequence shown here is derived from an EMBL/GenBank/DDBJ whole genome shotgun (WGS) entry which is preliminary data.</text>
</comment>